<accession>A0A9P8Q1M5</accession>
<proteinExistence type="predicted"/>
<dbReference type="EMBL" id="JAEUBG010004397">
    <property type="protein sequence ID" value="KAH3681540.1"/>
    <property type="molecule type" value="Genomic_DNA"/>
</dbReference>
<keyword evidence="2" id="KW-1185">Reference proteome</keyword>
<reference evidence="1" key="1">
    <citation type="journal article" date="2021" name="Open Biol.">
        <title>Shared evolutionary footprints suggest mitochondrial oxidative damage underlies multiple complex I losses in fungi.</title>
        <authorList>
            <person name="Schikora-Tamarit M.A."/>
            <person name="Marcet-Houben M."/>
            <person name="Nosek J."/>
            <person name="Gabaldon T."/>
        </authorList>
    </citation>
    <scope>NUCLEOTIDE SEQUENCE</scope>
    <source>
        <strain evidence="1">CBS2887</strain>
    </source>
</reference>
<name>A0A9P8Q1M5_WICPI</name>
<sequence length="77" mass="7870">MVGLFRFGSVLDFEERSLSNASSALTSIPAEIKASDNLSGSAGAVGLVRPLSSSLSSKALSSRVFESVALVVVVLLA</sequence>
<evidence type="ECO:0000313" key="2">
    <source>
        <dbReference type="Proteomes" id="UP000774326"/>
    </source>
</evidence>
<dbReference type="Proteomes" id="UP000774326">
    <property type="component" value="Unassembled WGS sequence"/>
</dbReference>
<gene>
    <name evidence="1" type="ORF">WICPIJ_007521</name>
</gene>
<organism evidence="1 2">
    <name type="scientific">Wickerhamomyces pijperi</name>
    <name type="common">Yeast</name>
    <name type="synonym">Pichia pijperi</name>
    <dbReference type="NCBI Taxonomy" id="599730"/>
    <lineage>
        <taxon>Eukaryota</taxon>
        <taxon>Fungi</taxon>
        <taxon>Dikarya</taxon>
        <taxon>Ascomycota</taxon>
        <taxon>Saccharomycotina</taxon>
        <taxon>Saccharomycetes</taxon>
        <taxon>Phaffomycetales</taxon>
        <taxon>Wickerhamomycetaceae</taxon>
        <taxon>Wickerhamomyces</taxon>
    </lineage>
</organism>
<evidence type="ECO:0000313" key="1">
    <source>
        <dbReference type="EMBL" id="KAH3681540.1"/>
    </source>
</evidence>
<comment type="caution">
    <text evidence="1">The sequence shown here is derived from an EMBL/GenBank/DDBJ whole genome shotgun (WGS) entry which is preliminary data.</text>
</comment>
<reference evidence="1" key="2">
    <citation type="submission" date="2021-01" db="EMBL/GenBank/DDBJ databases">
        <authorList>
            <person name="Schikora-Tamarit M.A."/>
        </authorList>
    </citation>
    <scope>NUCLEOTIDE SEQUENCE</scope>
    <source>
        <strain evidence="1">CBS2887</strain>
    </source>
</reference>
<dbReference type="AlphaFoldDB" id="A0A9P8Q1M5"/>
<protein>
    <submittedName>
        <fullName evidence="1">Uncharacterized protein</fullName>
    </submittedName>
</protein>